<accession>A0ABM0K1C0</accession>
<keyword evidence="4" id="KW-1015">Disulfide bond</keyword>
<gene>
    <name evidence="9" type="primary">LOC101853256</name>
</gene>
<evidence type="ECO:0000313" key="9">
    <source>
        <dbReference type="RefSeq" id="XP_005106430.1"/>
    </source>
</evidence>
<evidence type="ECO:0000259" key="7">
    <source>
        <dbReference type="PROSITE" id="PS50940"/>
    </source>
</evidence>
<feature type="chain" id="PRO_5045394959" evidence="6">
    <location>
        <begin position="21"/>
        <end position="214"/>
    </location>
</feature>
<organism evidence="8 9">
    <name type="scientific">Aplysia californica</name>
    <name type="common">California sea hare</name>
    <dbReference type="NCBI Taxonomy" id="6500"/>
    <lineage>
        <taxon>Eukaryota</taxon>
        <taxon>Metazoa</taxon>
        <taxon>Spiralia</taxon>
        <taxon>Lophotrochozoa</taxon>
        <taxon>Mollusca</taxon>
        <taxon>Gastropoda</taxon>
        <taxon>Heterobranchia</taxon>
        <taxon>Euthyneura</taxon>
        <taxon>Tectipleura</taxon>
        <taxon>Aplysiida</taxon>
        <taxon>Aplysioidea</taxon>
        <taxon>Aplysiidae</taxon>
        <taxon>Aplysia</taxon>
    </lineage>
</organism>
<evidence type="ECO:0000256" key="6">
    <source>
        <dbReference type="SAM" id="SignalP"/>
    </source>
</evidence>
<dbReference type="Gene3D" id="2.170.140.10">
    <property type="entry name" value="Chitin binding domain"/>
    <property type="match status" value="2"/>
</dbReference>
<dbReference type="InterPro" id="IPR051940">
    <property type="entry name" value="Chitin_bind-dev_reg"/>
</dbReference>
<dbReference type="InterPro" id="IPR002557">
    <property type="entry name" value="Chitin-bd_dom"/>
</dbReference>
<protein>
    <submittedName>
        <fullName evidence="9">Peritrophin-1</fullName>
    </submittedName>
</protein>
<proteinExistence type="predicted"/>
<keyword evidence="3" id="KW-0677">Repeat</keyword>
<keyword evidence="1" id="KW-0147">Chitin-binding</keyword>
<dbReference type="PANTHER" id="PTHR23301:SF98">
    <property type="entry name" value="CHITIN-BINDING TYPE-2 DOMAIN-CONTAINING PROTEIN-RELATED"/>
    <property type="match status" value="1"/>
</dbReference>
<dbReference type="InterPro" id="IPR036508">
    <property type="entry name" value="Chitin-bd_dom_sf"/>
</dbReference>
<dbReference type="PANTHER" id="PTHR23301">
    <property type="entry name" value="CHITIN BINDING PERITROPHIN-A"/>
    <property type="match status" value="1"/>
</dbReference>
<keyword evidence="2 6" id="KW-0732">Signal</keyword>
<evidence type="ECO:0000256" key="5">
    <source>
        <dbReference type="ARBA" id="ARBA00023180"/>
    </source>
</evidence>
<dbReference type="GeneID" id="101853256"/>
<dbReference type="PROSITE" id="PS50940">
    <property type="entry name" value="CHIT_BIND_II"/>
    <property type="match status" value="2"/>
</dbReference>
<evidence type="ECO:0000313" key="8">
    <source>
        <dbReference type="Proteomes" id="UP000694888"/>
    </source>
</evidence>
<keyword evidence="5" id="KW-0325">Glycoprotein</keyword>
<keyword evidence="8" id="KW-1185">Reference proteome</keyword>
<dbReference type="Proteomes" id="UP000694888">
    <property type="component" value="Unplaced"/>
</dbReference>
<feature type="domain" description="Chitin-binding type-2" evidence="7">
    <location>
        <begin position="31"/>
        <end position="89"/>
    </location>
</feature>
<dbReference type="Pfam" id="PF01607">
    <property type="entry name" value="CBM_14"/>
    <property type="match status" value="2"/>
</dbReference>
<dbReference type="SUPFAM" id="SSF57625">
    <property type="entry name" value="Invertebrate chitin-binding proteins"/>
    <property type="match status" value="2"/>
</dbReference>
<name>A0ABM0K1C0_APLCA</name>
<sequence length="214" mass="23649">MAFITQVALCLFVAVSLAVAGNSRSRRQANPLQCPQQKGQFVYRPDCSKFINCFGGVPSLQNCTNGALFNSQKGQCDWPENLQGNDCQRPPQQDQDVKQEFQSICSETNRPSDVSAGQAFFVAHPTFCNSYYTCGDGKISLYCTFCAQGTYFNEQVRRCVEGNDDATRAVCQNKQLATQDEMAMSLLDGTCTSKKENPLQAVYEKIGRGVNQRG</sequence>
<dbReference type="RefSeq" id="XP_005106430.1">
    <property type="nucleotide sequence ID" value="XM_005106373.3"/>
</dbReference>
<evidence type="ECO:0000256" key="4">
    <source>
        <dbReference type="ARBA" id="ARBA00023157"/>
    </source>
</evidence>
<dbReference type="SMART" id="SM00494">
    <property type="entry name" value="ChtBD2"/>
    <property type="match status" value="2"/>
</dbReference>
<evidence type="ECO:0000256" key="2">
    <source>
        <dbReference type="ARBA" id="ARBA00022729"/>
    </source>
</evidence>
<evidence type="ECO:0000256" key="3">
    <source>
        <dbReference type="ARBA" id="ARBA00022737"/>
    </source>
</evidence>
<feature type="domain" description="Chitin-binding type-2" evidence="7">
    <location>
        <begin position="102"/>
        <end position="173"/>
    </location>
</feature>
<feature type="signal peptide" evidence="6">
    <location>
        <begin position="1"/>
        <end position="20"/>
    </location>
</feature>
<evidence type="ECO:0000256" key="1">
    <source>
        <dbReference type="ARBA" id="ARBA00022669"/>
    </source>
</evidence>
<reference evidence="9" key="1">
    <citation type="submission" date="2025-08" db="UniProtKB">
        <authorList>
            <consortium name="RefSeq"/>
        </authorList>
    </citation>
    <scope>IDENTIFICATION</scope>
</reference>